<dbReference type="CDD" id="cd02440">
    <property type="entry name" value="AdoMet_MTases"/>
    <property type="match status" value="1"/>
</dbReference>
<sequence length="295" mass="33779">MWPSYSNSDLSAFSKSLGNAPKRLLSQFMPLSLRSIIARAYRSSERLIRENLRIYESEDKLIADSQRYWNSTDRDYVAGNAHWRGNGVFAGDDARWLAMGRHNLAQFARLAGPAYLRTPRRIVDWGCGGGANAVHFAPGAARYYGVDITAASLRECHRQLQALACEAFVPVQFEADQPERTLALITEPCDLFFSTYVFELFPSKDYGKRILDIAYKLLDTNGLAFIQIKYKDQSSKSKAHRWGYAQNLPHMTTYRIEEFWQNAEQCGFTPQLVTLERQQAVELGERYAYFLLKKD</sequence>
<keyword evidence="1" id="KW-0489">Methyltransferase</keyword>
<dbReference type="PANTHER" id="PTHR43861:SF1">
    <property type="entry name" value="TRANS-ACONITATE 2-METHYLTRANSFERASE"/>
    <property type="match status" value="1"/>
</dbReference>
<keyword evidence="1" id="KW-0808">Transferase</keyword>
<reference evidence="1 2" key="1">
    <citation type="submission" date="2019-06" db="EMBL/GenBank/DDBJ databases">
        <authorList>
            <person name="Srinivasan S."/>
        </authorList>
    </citation>
    <scope>NUCLEOTIDE SEQUENCE [LARGE SCALE GENOMIC DNA]</scope>
    <source>
        <strain evidence="1 2">17J68-5</strain>
    </source>
</reference>
<name>A0A5B8A4D5_9BACT</name>
<organism evidence="1 2">
    <name type="scientific">Hymenobacter jejuensis</name>
    <dbReference type="NCBI Taxonomy" id="2502781"/>
    <lineage>
        <taxon>Bacteria</taxon>
        <taxon>Pseudomonadati</taxon>
        <taxon>Bacteroidota</taxon>
        <taxon>Cytophagia</taxon>
        <taxon>Cytophagales</taxon>
        <taxon>Hymenobacteraceae</taxon>
        <taxon>Hymenobacter</taxon>
    </lineage>
</organism>
<dbReference type="OrthoDB" id="9804312at2"/>
<dbReference type="PANTHER" id="PTHR43861">
    <property type="entry name" value="TRANS-ACONITATE 2-METHYLTRANSFERASE-RELATED"/>
    <property type="match status" value="1"/>
</dbReference>
<dbReference type="AlphaFoldDB" id="A0A5B8A4D5"/>
<dbReference type="KEGG" id="hyj:FHG12_13205"/>
<evidence type="ECO:0000313" key="1">
    <source>
        <dbReference type="EMBL" id="QDA61002.1"/>
    </source>
</evidence>
<protein>
    <submittedName>
        <fullName evidence="1">Class I SAM-dependent methyltransferase</fullName>
    </submittedName>
</protein>
<keyword evidence="2" id="KW-1185">Reference proteome</keyword>
<dbReference type="Proteomes" id="UP000305398">
    <property type="component" value="Chromosome"/>
</dbReference>
<evidence type="ECO:0000313" key="2">
    <source>
        <dbReference type="Proteomes" id="UP000305398"/>
    </source>
</evidence>
<proteinExistence type="predicted"/>
<dbReference type="SUPFAM" id="SSF53335">
    <property type="entry name" value="S-adenosyl-L-methionine-dependent methyltransferases"/>
    <property type="match status" value="1"/>
</dbReference>
<dbReference type="GO" id="GO:0032259">
    <property type="term" value="P:methylation"/>
    <property type="evidence" value="ECO:0007669"/>
    <property type="project" value="UniProtKB-KW"/>
</dbReference>
<dbReference type="EMBL" id="CP040896">
    <property type="protein sequence ID" value="QDA61002.1"/>
    <property type="molecule type" value="Genomic_DNA"/>
</dbReference>
<dbReference type="GO" id="GO:0008168">
    <property type="term" value="F:methyltransferase activity"/>
    <property type="evidence" value="ECO:0007669"/>
    <property type="project" value="UniProtKB-KW"/>
</dbReference>
<dbReference type="InterPro" id="IPR029063">
    <property type="entry name" value="SAM-dependent_MTases_sf"/>
</dbReference>
<gene>
    <name evidence="1" type="ORF">FHG12_13205</name>
</gene>
<accession>A0A5B8A4D5</accession>
<dbReference type="Gene3D" id="3.40.50.150">
    <property type="entry name" value="Vaccinia Virus protein VP39"/>
    <property type="match status" value="1"/>
</dbReference>
<dbReference type="Pfam" id="PF13489">
    <property type="entry name" value="Methyltransf_23"/>
    <property type="match status" value="1"/>
</dbReference>